<evidence type="ECO:0000256" key="1">
    <source>
        <dbReference type="ARBA" id="ARBA00022737"/>
    </source>
</evidence>
<dbReference type="PANTHER" id="PTHR22990:SF15">
    <property type="entry name" value="F-BOX ONLY PROTEIN 10"/>
    <property type="match status" value="1"/>
</dbReference>
<dbReference type="InterPro" id="IPR051550">
    <property type="entry name" value="SCF-Subunits/Alg-Epimerases"/>
</dbReference>
<keyword evidence="4" id="KW-1185">Reference proteome</keyword>
<dbReference type="RefSeq" id="WP_147867892.1">
    <property type="nucleotide sequence ID" value="NZ_CP036264.1"/>
</dbReference>
<dbReference type="SMART" id="SM00710">
    <property type="entry name" value="PbH1"/>
    <property type="match status" value="8"/>
</dbReference>
<protein>
    <submittedName>
        <fullName evidence="3">Pectate lyase superfamily protein</fullName>
    </submittedName>
</protein>
<dbReference type="Pfam" id="PF13229">
    <property type="entry name" value="Beta_helix"/>
    <property type="match status" value="1"/>
</dbReference>
<sequence length="402" mass="43214">MIRSPPQWSDPRYTMIRNKTLLITLATCSLVAAGETRGADAIINAADFATLQEAADAIPRSGGVLKIPPGTYELSQPLHLKTADTRLEGSGTATHLINKNTEGKPAILIEHPDWIGKQVPSKDRLWRVNLANFRVTGNEKSGAGIEARYIEEIFVQGVTSSDNGGDGLRLHYCYEDPRVSDCLFTYNKKCGVSIEGCHDIIVSANQFEENDDGLRCIDSFNLTMSGNNLDDHLGDGVVIENTYGSVVAGNMIEECQGWAIVLDRDCYGITMSANVIAHEFTGGIDLRDAHGCAISANTFTIVKKVGVAVREGSGSITISANNFSDSWIGDADDGTPIKKRDSVVSKTETNPNEAAGILLQDCQALVISGNLFSGLSGDAVRQLGDCRKVLINGNGSQEFEVD</sequence>
<dbReference type="GO" id="GO:0006511">
    <property type="term" value="P:ubiquitin-dependent protein catabolic process"/>
    <property type="evidence" value="ECO:0007669"/>
    <property type="project" value="TreeGrafter"/>
</dbReference>
<evidence type="ECO:0000259" key="2">
    <source>
        <dbReference type="Pfam" id="PF13229"/>
    </source>
</evidence>
<feature type="domain" description="Right handed beta helix" evidence="2">
    <location>
        <begin position="179"/>
        <end position="323"/>
    </location>
</feature>
<keyword evidence="1" id="KW-0677">Repeat</keyword>
<dbReference type="SUPFAM" id="SSF51126">
    <property type="entry name" value="Pectin lyase-like"/>
    <property type="match status" value="1"/>
</dbReference>
<dbReference type="InterPro" id="IPR012334">
    <property type="entry name" value="Pectin_lyas_fold"/>
</dbReference>
<keyword evidence="3" id="KW-0456">Lyase</keyword>
<proteinExistence type="predicted"/>
<dbReference type="Gene3D" id="2.160.20.10">
    <property type="entry name" value="Single-stranded right-handed beta-helix, Pectin lyase-like"/>
    <property type="match status" value="1"/>
</dbReference>
<dbReference type="InterPro" id="IPR039448">
    <property type="entry name" value="Beta_helix"/>
</dbReference>
<dbReference type="Proteomes" id="UP000321353">
    <property type="component" value="Chromosome"/>
</dbReference>
<name>A0A5B9MFK7_9BACT</name>
<reference evidence="3 4" key="1">
    <citation type="submission" date="2019-02" db="EMBL/GenBank/DDBJ databases">
        <title>Planctomycetal bacteria perform biofilm scaping via a novel small molecule.</title>
        <authorList>
            <person name="Jeske O."/>
            <person name="Boedeker C."/>
            <person name="Wiegand S."/>
            <person name="Breitling P."/>
            <person name="Kallscheuer N."/>
            <person name="Jogler M."/>
            <person name="Rohde M."/>
            <person name="Petersen J."/>
            <person name="Medema M.H."/>
            <person name="Surup F."/>
            <person name="Jogler C."/>
        </authorList>
    </citation>
    <scope>NUCLEOTIDE SEQUENCE [LARGE SCALE GENOMIC DNA]</scope>
    <source>
        <strain evidence="3 4">Mal15</strain>
    </source>
</reference>
<dbReference type="PANTHER" id="PTHR22990">
    <property type="entry name" value="F-BOX ONLY PROTEIN"/>
    <property type="match status" value="1"/>
</dbReference>
<dbReference type="InterPro" id="IPR011050">
    <property type="entry name" value="Pectin_lyase_fold/virulence"/>
</dbReference>
<dbReference type="InterPro" id="IPR006626">
    <property type="entry name" value="PbH1"/>
</dbReference>
<evidence type="ECO:0000313" key="3">
    <source>
        <dbReference type="EMBL" id="QEF98355.1"/>
    </source>
</evidence>
<gene>
    <name evidence="3" type="ORF">Mal15_24070</name>
</gene>
<dbReference type="KEGG" id="smam:Mal15_24070"/>
<dbReference type="AlphaFoldDB" id="A0A5B9MFK7"/>
<accession>A0A5B9MFK7</accession>
<evidence type="ECO:0000313" key="4">
    <source>
        <dbReference type="Proteomes" id="UP000321353"/>
    </source>
</evidence>
<dbReference type="EMBL" id="CP036264">
    <property type="protein sequence ID" value="QEF98355.1"/>
    <property type="molecule type" value="Genomic_DNA"/>
</dbReference>
<organism evidence="3 4">
    <name type="scientific">Stieleria maiorica</name>
    <dbReference type="NCBI Taxonomy" id="2795974"/>
    <lineage>
        <taxon>Bacteria</taxon>
        <taxon>Pseudomonadati</taxon>
        <taxon>Planctomycetota</taxon>
        <taxon>Planctomycetia</taxon>
        <taxon>Pirellulales</taxon>
        <taxon>Pirellulaceae</taxon>
        <taxon>Stieleria</taxon>
    </lineage>
</organism>
<dbReference type="GO" id="GO:0016829">
    <property type="term" value="F:lyase activity"/>
    <property type="evidence" value="ECO:0007669"/>
    <property type="project" value="UniProtKB-KW"/>
</dbReference>